<dbReference type="PANTHER" id="PTHR11439">
    <property type="entry name" value="GAG-POL-RELATED RETROTRANSPOSON"/>
    <property type="match status" value="1"/>
</dbReference>
<dbReference type="GeneID" id="110428079"/>
<dbReference type="OrthoDB" id="413760at2759"/>
<feature type="region of interest" description="Disordered" evidence="1">
    <location>
        <begin position="97"/>
        <end position="116"/>
    </location>
</feature>
<keyword evidence="2" id="KW-1185">Reference proteome</keyword>
<sequence>MDAWKLVNNLLTVRNRLSKSDGSIDADGFIYRSMIGSLLYLSATKPNIMYATSLLSRFMQALSLLHFKAVKRILRHIKGTVEYGLMYRGKDGNELQGFSDSDWAGAVDDSNSTGGF</sequence>
<evidence type="ECO:0000256" key="1">
    <source>
        <dbReference type="SAM" id="MobiDB-lite"/>
    </source>
</evidence>
<dbReference type="PANTHER" id="PTHR11439:SF502">
    <property type="entry name" value="SECRETED RXLR EFFECTOR PROTEIN 161-LIKE"/>
    <property type="match status" value="1"/>
</dbReference>
<reference evidence="3" key="1">
    <citation type="submission" date="2025-08" db="UniProtKB">
        <authorList>
            <consortium name="RefSeq"/>
        </authorList>
    </citation>
    <scope>IDENTIFICATION</scope>
    <source>
        <tissue evidence="3">Leaf</tissue>
    </source>
</reference>
<name>A0A6J1BJY9_9ROSI</name>
<dbReference type="RefSeq" id="XP_021299428.1">
    <property type="nucleotide sequence ID" value="XM_021443753.1"/>
</dbReference>
<gene>
    <name evidence="3" type="primary">LOC110428079</name>
</gene>
<proteinExistence type="predicted"/>
<accession>A0A6J1BJY9</accession>
<evidence type="ECO:0000313" key="2">
    <source>
        <dbReference type="Proteomes" id="UP000504621"/>
    </source>
</evidence>
<dbReference type="Proteomes" id="UP000504621">
    <property type="component" value="Unplaced"/>
</dbReference>
<organism evidence="2 3">
    <name type="scientific">Herrania umbratica</name>
    <dbReference type="NCBI Taxonomy" id="108875"/>
    <lineage>
        <taxon>Eukaryota</taxon>
        <taxon>Viridiplantae</taxon>
        <taxon>Streptophyta</taxon>
        <taxon>Embryophyta</taxon>
        <taxon>Tracheophyta</taxon>
        <taxon>Spermatophyta</taxon>
        <taxon>Magnoliopsida</taxon>
        <taxon>eudicotyledons</taxon>
        <taxon>Gunneridae</taxon>
        <taxon>Pentapetalae</taxon>
        <taxon>rosids</taxon>
        <taxon>malvids</taxon>
        <taxon>Malvales</taxon>
        <taxon>Malvaceae</taxon>
        <taxon>Byttnerioideae</taxon>
        <taxon>Herrania</taxon>
    </lineage>
</organism>
<evidence type="ECO:0000313" key="3">
    <source>
        <dbReference type="RefSeq" id="XP_021299428.1"/>
    </source>
</evidence>
<protein>
    <submittedName>
        <fullName evidence="3">Uncharacterized protein LOC110428079</fullName>
    </submittedName>
</protein>
<dbReference type="AlphaFoldDB" id="A0A6J1BJY9"/>